<name>A0A0D0SEN3_STAGA</name>
<protein>
    <submittedName>
        <fullName evidence="2">Holin</fullName>
    </submittedName>
    <submittedName>
        <fullName evidence="3">Phage tail family protein</fullName>
    </submittedName>
</protein>
<sequence>MIDDRWLKIVTDTDTININDVLPNFMFLDAKAAFPTTNNEGTTMKGVDGELPNFATFAPFSLLVKCGFDGIDIIDANLAEQKLRNIFFKRKPYYIITSDNPCIKYAVKNPDINPDYGDYMAVKFELTFSVYKGYSESLKSTDKFSLSSGDWQFEEGLIFDDNIKYNHSTSSFKIFNGSDDTINPILRHKFRLDINIDAPNGFTITNKTTGDVFEYTKPIKSNKTLSIQGVHPILNNKRVGVDTNFNFLTLDPGYNDIEISGTNLGKTNTKWVFPFIYR</sequence>
<dbReference type="OrthoDB" id="2194642at2"/>
<evidence type="ECO:0000313" key="2">
    <source>
        <dbReference type="EMBL" id="GEQ04573.1"/>
    </source>
</evidence>
<dbReference type="AlphaFoldDB" id="A0A0D0SEN3"/>
<proteinExistence type="predicted"/>
<feature type="domain" description="Siphovirus-type tail component RIFT-related" evidence="1">
    <location>
        <begin position="33"/>
        <end position="129"/>
    </location>
</feature>
<dbReference type="Proteomes" id="UP000321057">
    <property type="component" value="Unassembled WGS sequence"/>
</dbReference>
<dbReference type="STRING" id="1293.SH09_10970"/>
<reference evidence="2 5" key="2">
    <citation type="submission" date="2019-07" db="EMBL/GenBank/DDBJ databases">
        <title>Whole genome shotgun sequence of Staphylococcus gallinarum NBRC 109767.</title>
        <authorList>
            <person name="Hosoyama A."/>
            <person name="Uohara A."/>
            <person name="Ohji S."/>
            <person name="Ichikawa N."/>
        </authorList>
    </citation>
    <scope>NUCLEOTIDE SEQUENCE [LARGE SCALE GENOMIC DNA]</scope>
    <source>
        <strain evidence="2 5">NBRC 109767</strain>
    </source>
</reference>
<dbReference type="InterPro" id="IPR008841">
    <property type="entry name" value="Siphovirus-type_tail_N"/>
</dbReference>
<accession>A0A0D0SEN3</accession>
<evidence type="ECO:0000259" key="1">
    <source>
        <dbReference type="Pfam" id="PF05709"/>
    </source>
</evidence>
<dbReference type="Proteomes" id="UP000255277">
    <property type="component" value="Unassembled WGS sequence"/>
</dbReference>
<reference evidence="3 4" key="1">
    <citation type="submission" date="2018-06" db="EMBL/GenBank/DDBJ databases">
        <authorList>
            <consortium name="Pathogen Informatics"/>
            <person name="Doyle S."/>
        </authorList>
    </citation>
    <scope>NUCLEOTIDE SEQUENCE [LARGE SCALE GENOMIC DNA]</scope>
    <source>
        <strain evidence="3 4">NCTC12195</strain>
    </source>
</reference>
<organism evidence="3 4">
    <name type="scientific">Staphylococcus gallinarum</name>
    <dbReference type="NCBI Taxonomy" id="1293"/>
    <lineage>
        <taxon>Bacteria</taxon>
        <taxon>Bacillati</taxon>
        <taxon>Bacillota</taxon>
        <taxon>Bacilli</taxon>
        <taxon>Bacillales</taxon>
        <taxon>Staphylococcaceae</taxon>
        <taxon>Staphylococcus</taxon>
    </lineage>
</organism>
<dbReference type="RefSeq" id="WP_042739690.1">
    <property type="nucleotide sequence ID" value="NZ_BKAX01000001.1"/>
</dbReference>
<dbReference type="Pfam" id="PF05709">
    <property type="entry name" value="Sipho_tail"/>
    <property type="match status" value="1"/>
</dbReference>
<gene>
    <name evidence="3" type="ORF">NCTC12195_01583</name>
    <name evidence="2" type="ORF">SGA02_04010</name>
</gene>
<evidence type="ECO:0000313" key="5">
    <source>
        <dbReference type="Proteomes" id="UP000321057"/>
    </source>
</evidence>
<dbReference type="EMBL" id="BKAX01000001">
    <property type="protein sequence ID" value="GEQ04573.1"/>
    <property type="molecule type" value="Genomic_DNA"/>
</dbReference>
<evidence type="ECO:0000313" key="4">
    <source>
        <dbReference type="Proteomes" id="UP000255277"/>
    </source>
</evidence>
<evidence type="ECO:0000313" key="3">
    <source>
        <dbReference type="EMBL" id="SUM32143.1"/>
    </source>
</evidence>
<dbReference type="EMBL" id="UHDK01000001">
    <property type="protein sequence ID" value="SUM32143.1"/>
    <property type="molecule type" value="Genomic_DNA"/>
</dbReference>
<keyword evidence="5" id="KW-1185">Reference proteome</keyword>